<evidence type="ECO:0000313" key="3">
    <source>
        <dbReference type="Proteomes" id="UP000248795"/>
    </source>
</evidence>
<dbReference type="GO" id="GO:0005829">
    <property type="term" value="C:cytosol"/>
    <property type="evidence" value="ECO:0007669"/>
    <property type="project" value="TreeGrafter"/>
</dbReference>
<accession>A0A2W2BFD3</accession>
<dbReference type="Gene3D" id="3.50.50.60">
    <property type="entry name" value="FAD/NAD(P)-binding domain"/>
    <property type="match status" value="1"/>
</dbReference>
<dbReference type="Pfam" id="PF01593">
    <property type="entry name" value="Amino_oxidase"/>
    <property type="match status" value="1"/>
</dbReference>
<dbReference type="NCBIfam" id="NF005548">
    <property type="entry name" value="PRK07208.1-4"/>
    <property type="match status" value="1"/>
</dbReference>
<dbReference type="PRINTS" id="PR00419">
    <property type="entry name" value="ADXRDTASE"/>
</dbReference>
<dbReference type="AlphaFoldDB" id="A0A2W2BFD3"/>
<organism evidence="2 3">
    <name type="scientific">Aestuariivirga litoralis</name>
    <dbReference type="NCBI Taxonomy" id="2650924"/>
    <lineage>
        <taxon>Bacteria</taxon>
        <taxon>Pseudomonadati</taxon>
        <taxon>Pseudomonadota</taxon>
        <taxon>Alphaproteobacteria</taxon>
        <taxon>Hyphomicrobiales</taxon>
        <taxon>Aestuariivirgaceae</taxon>
        <taxon>Aestuariivirga</taxon>
    </lineage>
</organism>
<protein>
    <submittedName>
        <fullName evidence="2">UDP-galactopyranose mutase</fullName>
    </submittedName>
</protein>
<reference evidence="3" key="1">
    <citation type="submission" date="2018-06" db="EMBL/GenBank/DDBJ databases">
        <title>Aestuariibacter litoralis strain KCTC 52945T.</title>
        <authorList>
            <person name="Li X."/>
            <person name="Salam N."/>
            <person name="Li J.-L."/>
            <person name="Chen Y.-M."/>
            <person name="Yang Z.-W."/>
            <person name="Zhang L.-Y."/>
            <person name="Han M.-X."/>
            <person name="Xiao M."/>
            <person name="Li W.-J."/>
        </authorList>
    </citation>
    <scope>NUCLEOTIDE SEQUENCE [LARGE SCALE GENOMIC DNA]</scope>
    <source>
        <strain evidence="3">KCTC 52945</strain>
    </source>
</reference>
<feature type="domain" description="Amine oxidase" evidence="1">
    <location>
        <begin position="13"/>
        <end position="443"/>
    </location>
</feature>
<dbReference type="PANTHER" id="PTHR21197:SF0">
    <property type="entry name" value="UDP-GALACTOPYRANOSE MUTASE"/>
    <property type="match status" value="1"/>
</dbReference>
<dbReference type="InterPro" id="IPR002937">
    <property type="entry name" value="Amino_oxidase"/>
</dbReference>
<dbReference type="InterPro" id="IPR036188">
    <property type="entry name" value="FAD/NAD-bd_sf"/>
</dbReference>
<dbReference type="SUPFAM" id="SSF51905">
    <property type="entry name" value="FAD/NAD(P)-binding domain"/>
    <property type="match status" value="1"/>
</dbReference>
<dbReference type="GO" id="GO:0050660">
    <property type="term" value="F:flavin adenine dinucleotide binding"/>
    <property type="evidence" value="ECO:0007669"/>
    <property type="project" value="TreeGrafter"/>
</dbReference>
<dbReference type="GO" id="GO:0016491">
    <property type="term" value="F:oxidoreductase activity"/>
    <property type="evidence" value="ECO:0007669"/>
    <property type="project" value="InterPro"/>
</dbReference>
<dbReference type="EMBL" id="QKVK01000001">
    <property type="protein sequence ID" value="PZF78938.1"/>
    <property type="molecule type" value="Genomic_DNA"/>
</dbReference>
<proteinExistence type="predicted"/>
<dbReference type="Proteomes" id="UP000248795">
    <property type="component" value="Unassembled WGS sequence"/>
</dbReference>
<evidence type="ECO:0000313" key="2">
    <source>
        <dbReference type="EMBL" id="PZF78938.1"/>
    </source>
</evidence>
<dbReference type="PANTHER" id="PTHR21197">
    <property type="entry name" value="UDP-GALACTOPYRANOSE MUTASE"/>
    <property type="match status" value="1"/>
</dbReference>
<name>A0A2W2BFD3_9HYPH</name>
<sequence length="475" mass="52136">MTKTVAVIGAGPAGLTAAYQLAKAGVAVEVFEAGDAVGGMARSIPLWGQIVDLGPHRFFSSDPRVNRLWLEVLAGDYDMISRLTRIYYDHTFFHYPLKPLNALAGLGPVEAAACVASYLSARISPPADTSGFDGWVTSRFGRRLFEIFFKSYSEKLWGIGCDQLDADFATQRIKKFSLSEAIRSAFGGGKGGRHKTLVDEFAYPRLGAGMLYERMAERLAALGGKLHLSAPVEAVLPQGEGHERPRLRFADGTERSFDHVISTMPLTLLVQRMGAPDEVVAHARALRFRNTILVYLRVAAAALFPDQWIYIHAKELKTGRVTNFSNWSAGIRQGEADTILCLEYWCYDEDPIWREDDAKLIALATREIAATGLAAASQVTAGHVLRVPKCYPVYARGYKAHLKPVEAYLSGVPGITAIGRYGAFKYNNQDHSILMGLLAAENVASGTRHDLWSLNTDYEYQEASRITATGLQLGP</sequence>
<dbReference type="GO" id="GO:0008767">
    <property type="term" value="F:UDP-galactopyranose mutase activity"/>
    <property type="evidence" value="ECO:0007669"/>
    <property type="project" value="TreeGrafter"/>
</dbReference>
<keyword evidence="3" id="KW-1185">Reference proteome</keyword>
<evidence type="ECO:0000259" key="1">
    <source>
        <dbReference type="Pfam" id="PF01593"/>
    </source>
</evidence>
<gene>
    <name evidence="2" type="ORF">DK847_03915</name>
</gene>
<comment type="caution">
    <text evidence="2">The sequence shown here is derived from an EMBL/GenBank/DDBJ whole genome shotgun (WGS) entry which is preliminary data.</text>
</comment>
<dbReference type="RefSeq" id="WP_111196267.1">
    <property type="nucleotide sequence ID" value="NZ_QKVK01000001.1"/>
</dbReference>